<evidence type="ECO:0000313" key="1">
    <source>
        <dbReference type="EMBL" id="QAX82167.1"/>
    </source>
</evidence>
<name>A0ABX5R944_9PSED</name>
<dbReference type="Proteomes" id="UP000288953">
    <property type="component" value="Chromosome"/>
</dbReference>
<accession>A0ABX5R944</accession>
<organism evidence="1 2">
    <name type="scientific">Candidatus Pseudomonas adelgestsugas</name>
    <dbReference type="NCBI Taxonomy" id="1302376"/>
    <lineage>
        <taxon>Bacteria</taxon>
        <taxon>Pseudomonadati</taxon>
        <taxon>Pseudomonadota</taxon>
        <taxon>Gammaproteobacteria</taxon>
        <taxon>Pseudomonadales</taxon>
        <taxon>Pseudomonadaceae</taxon>
        <taxon>Pseudomonas</taxon>
    </lineage>
</organism>
<evidence type="ECO:0000313" key="2">
    <source>
        <dbReference type="Proteomes" id="UP000288953"/>
    </source>
</evidence>
<dbReference type="EMBL" id="CP026512">
    <property type="protein sequence ID" value="QAX82167.1"/>
    <property type="molecule type" value="Genomic_DNA"/>
</dbReference>
<gene>
    <name evidence="1" type="ORF">C3B55_00857</name>
</gene>
<sequence>MPQIQPCTSCDLLLIAIIAHINVAVFYNSSNKVAQDSCLKFYLAFASVARLNIKVYSMPLNVQTILDLEIAIAQLSKIKNIIVQELCG</sequence>
<reference evidence="1 2" key="1">
    <citation type="journal article" date="2018" name="Genome Biol. Evol.">
        <title>Partnering With a Pest: Genomes of Hemlock Woolly Adelgid Symbionts Reveal Atypical Nutritional Provisioning Patterns in Dual-Obligate Bacteria.</title>
        <authorList>
            <person name="Weglarz K.M."/>
            <person name="Havill N.P."/>
            <person name="Burke G.R."/>
            <person name="von Dohlen C.D."/>
        </authorList>
    </citation>
    <scope>NUCLEOTIDE SEQUENCE [LARGE SCALE GENOMIC DNA]</scope>
    <source>
        <strain evidence="1 2">HWA_ENA</strain>
    </source>
</reference>
<proteinExistence type="predicted"/>
<keyword evidence="2" id="KW-1185">Reference proteome</keyword>
<protein>
    <submittedName>
        <fullName evidence="1">Uncharacterized protein</fullName>
    </submittedName>
</protein>